<name>A0A3B5PUA3_XIPMA</name>
<keyword evidence="4" id="KW-1015">Disulfide bond</keyword>
<organism evidence="6 7">
    <name type="scientific">Xiphophorus maculatus</name>
    <name type="common">Southern platyfish</name>
    <name type="synonym">Platypoecilus maculatus</name>
    <dbReference type="NCBI Taxonomy" id="8083"/>
    <lineage>
        <taxon>Eukaryota</taxon>
        <taxon>Metazoa</taxon>
        <taxon>Chordata</taxon>
        <taxon>Craniata</taxon>
        <taxon>Vertebrata</taxon>
        <taxon>Euteleostomi</taxon>
        <taxon>Actinopterygii</taxon>
        <taxon>Neopterygii</taxon>
        <taxon>Teleostei</taxon>
        <taxon>Neoteleostei</taxon>
        <taxon>Acanthomorphata</taxon>
        <taxon>Ovalentaria</taxon>
        <taxon>Atherinomorphae</taxon>
        <taxon>Cyprinodontiformes</taxon>
        <taxon>Poeciliidae</taxon>
        <taxon>Poeciliinae</taxon>
        <taxon>Xiphophorus</taxon>
    </lineage>
</organism>
<dbReference type="InterPro" id="IPR013783">
    <property type="entry name" value="Ig-like_fold"/>
</dbReference>
<dbReference type="SUPFAM" id="SSF48726">
    <property type="entry name" value="Immunoglobulin"/>
    <property type="match status" value="1"/>
</dbReference>
<feature type="domain" description="Ig-like" evidence="5">
    <location>
        <begin position="13"/>
        <end position="99"/>
    </location>
</feature>
<reference evidence="7" key="1">
    <citation type="submission" date="2012-01" db="EMBL/GenBank/DDBJ databases">
        <authorList>
            <person name="Walter R."/>
            <person name="Schartl M."/>
            <person name="Warren W."/>
        </authorList>
    </citation>
    <scope>NUCLEOTIDE SEQUENCE [LARGE SCALE GENOMIC DNA]</scope>
    <source>
        <strain evidence="7">JP 163 A</strain>
    </source>
</reference>
<dbReference type="AlphaFoldDB" id="A0A3B5PUA3"/>
<evidence type="ECO:0000256" key="2">
    <source>
        <dbReference type="ARBA" id="ARBA00022490"/>
    </source>
</evidence>
<protein>
    <recommendedName>
        <fullName evidence="5">Ig-like domain-containing protein</fullName>
    </recommendedName>
</protein>
<reference evidence="6" key="3">
    <citation type="submission" date="2025-08" db="UniProtKB">
        <authorList>
            <consortium name="Ensembl"/>
        </authorList>
    </citation>
    <scope>IDENTIFICATION</scope>
    <source>
        <strain evidence="6">JP 163 A</strain>
    </source>
</reference>
<keyword evidence="2" id="KW-0963">Cytoplasm</keyword>
<reference evidence="6" key="4">
    <citation type="submission" date="2025-09" db="UniProtKB">
        <authorList>
            <consortium name="Ensembl"/>
        </authorList>
    </citation>
    <scope>IDENTIFICATION</scope>
    <source>
        <strain evidence="6">JP 163 A</strain>
    </source>
</reference>
<reference evidence="7" key="2">
    <citation type="journal article" date="2013" name="Nat. Genet.">
        <title>The genome of the platyfish, Xiphophorus maculatus, provides insights into evolutionary adaptation and several complex traits.</title>
        <authorList>
            <person name="Schartl M."/>
            <person name="Walter R.B."/>
            <person name="Shen Y."/>
            <person name="Garcia T."/>
            <person name="Catchen J."/>
            <person name="Amores A."/>
            <person name="Braasch I."/>
            <person name="Chalopin D."/>
            <person name="Volff J.N."/>
            <person name="Lesch K.P."/>
            <person name="Bisazza A."/>
            <person name="Minx P."/>
            <person name="Hillier L."/>
            <person name="Wilson R.K."/>
            <person name="Fuerstenberg S."/>
            <person name="Boore J."/>
            <person name="Searle S."/>
            <person name="Postlethwait J.H."/>
            <person name="Warren W.C."/>
        </authorList>
    </citation>
    <scope>NUCLEOTIDE SEQUENCE [LARGE SCALE GENOMIC DNA]</scope>
    <source>
        <strain evidence="7">JP 163 A</strain>
    </source>
</reference>
<dbReference type="InParanoid" id="A0A3B5PUA3"/>
<dbReference type="InterPro" id="IPR013098">
    <property type="entry name" value="Ig_I-set"/>
</dbReference>
<keyword evidence="7" id="KW-1185">Reference proteome</keyword>
<dbReference type="Pfam" id="PF07679">
    <property type="entry name" value="I-set"/>
    <property type="match status" value="1"/>
</dbReference>
<dbReference type="GeneTree" id="ENSGT00940000177273"/>
<dbReference type="SMART" id="SM00409">
    <property type="entry name" value="IG"/>
    <property type="match status" value="1"/>
</dbReference>
<evidence type="ECO:0000259" key="5">
    <source>
        <dbReference type="PROSITE" id="PS50835"/>
    </source>
</evidence>
<dbReference type="PANTHER" id="PTHR35971">
    <property type="entry name" value="SI:DKEY-31G6.6"/>
    <property type="match status" value="1"/>
</dbReference>
<dbReference type="InterPro" id="IPR003598">
    <property type="entry name" value="Ig_sub2"/>
</dbReference>
<dbReference type="InterPro" id="IPR052385">
    <property type="entry name" value="Obscurin/Obscurin-like_Reg"/>
</dbReference>
<evidence type="ECO:0000313" key="7">
    <source>
        <dbReference type="Proteomes" id="UP000002852"/>
    </source>
</evidence>
<dbReference type="Proteomes" id="UP000002852">
    <property type="component" value="Unassembled WGS sequence"/>
</dbReference>
<sequence>AVEWRKGRVILKPGEKYEMKQEAVEDGCLTLRCELSKPGQAVEWRRDAQLLKDGEKYQTKQEGRAAEMLIRTVTLADAGEYSCCVANKFGVTSYNGNITIMKTVQPVPAVQTPIHPPLAELIKNKAKSGQSCYLLEDAFSVVSCLPWRSDNLHRVSLIENYPAPLTALGEPVRQVRRKDSHFFLGF</sequence>
<dbReference type="InterPro" id="IPR007110">
    <property type="entry name" value="Ig-like_dom"/>
</dbReference>
<evidence type="ECO:0000256" key="1">
    <source>
        <dbReference type="ARBA" id="ARBA00004496"/>
    </source>
</evidence>
<dbReference type="PROSITE" id="PS50835">
    <property type="entry name" value="IG_LIKE"/>
    <property type="match status" value="1"/>
</dbReference>
<keyword evidence="3" id="KW-0597">Phosphoprotein</keyword>
<dbReference type="Ensembl" id="ENSXMAT00000023205.1">
    <property type="protein sequence ID" value="ENSXMAP00000021221.1"/>
    <property type="gene ID" value="ENSXMAG00000025885.1"/>
</dbReference>
<evidence type="ECO:0000256" key="3">
    <source>
        <dbReference type="ARBA" id="ARBA00022553"/>
    </source>
</evidence>
<evidence type="ECO:0000313" key="6">
    <source>
        <dbReference type="Ensembl" id="ENSXMAP00000021221.1"/>
    </source>
</evidence>
<dbReference type="InterPro" id="IPR003599">
    <property type="entry name" value="Ig_sub"/>
</dbReference>
<proteinExistence type="predicted"/>
<dbReference type="InterPro" id="IPR036179">
    <property type="entry name" value="Ig-like_dom_sf"/>
</dbReference>
<accession>A0A3B5PUA3</accession>
<dbReference type="SMART" id="SM00408">
    <property type="entry name" value="IGc2"/>
    <property type="match status" value="1"/>
</dbReference>
<dbReference type="GO" id="GO:0005737">
    <property type="term" value="C:cytoplasm"/>
    <property type="evidence" value="ECO:0007669"/>
    <property type="project" value="UniProtKB-SubCell"/>
</dbReference>
<dbReference type="Gene3D" id="2.60.40.10">
    <property type="entry name" value="Immunoglobulins"/>
    <property type="match status" value="1"/>
</dbReference>
<comment type="subcellular location">
    <subcellularLocation>
        <location evidence="1">Cytoplasm</location>
    </subcellularLocation>
</comment>
<dbReference type="PANTHER" id="PTHR35971:SF5">
    <property type="entry name" value="OBSCURIN LIKE CYTOSKELETAL ADAPTOR 1"/>
    <property type="match status" value="1"/>
</dbReference>
<evidence type="ECO:0000256" key="4">
    <source>
        <dbReference type="ARBA" id="ARBA00023157"/>
    </source>
</evidence>